<reference evidence="2 3" key="1">
    <citation type="submission" date="2017-12" db="EMBL/GenBank/DDBJ databases">
        <title>Complete Genome Sequences of Erwinia amylovora Phages vB_EamP-S2 and vB_EamM-Bue1.</title>
        <authorList>
            <person name="Knecht L.E."/>
            <person name="Born Y."/>
            <person name="Pothier J.F."/>
            <person name="Loessner M.J."/>
            <person name="Fieseler L."/>
        </authorList>
    </citation>
    <scope>NUCLEOTIDE SEQUENCE [LARGE SCALE GENOMIC DNA]</scope>
</reference>
<sequence>MFHSLFKSMFRVYMAEENPDAPGAGGAAPDTESSPDVAAQQGSEQSGDEGDQGNQSGPESSPEGQPGTEEVELFYGDASVEIEIPEDISSELSSKGLDAKALANELYRKDGDFTLSKETRDKLDGIYGKFAVDAYLNSLKVQNDAFLQGNADKEAAMEKANTERFSAMAELVGGEEGWESLTSWGNENLSDQEIDDLNAVMQSGNESLQRYAIQMLANQRRQAECHTEAVVIQAAAPREREGGTLSADAYRQAEQAARKEFRGNQSAYSQAVAKLDARRRAGIQKGI</sequence>
<evidence type="ECO:0000313" key="3">
    <source>
        <dbReference type="Proteomes" id="UP000241070"/>
    </source>
</evidence>
<dbReference type="GeneID" id="54988059"/>
<accession>A0A2K9V4Y8</accession>
<dbReference type="RefSeq" id="YP_009797642.1">
    <property type="nucleotide sequence ID" value="NC_047917.1"/>
</dbReference>
<evidence type="ECO:0000256" key="1">
    <source>
        <dbReference type="SAM" id="MobiDB-lite"/>
    </source>
</evidence>
<dbReference type="KEGG" id="vg:54988059"/>
<evidence type="ECO:0000313" key="2">
    <source>
        <dbReference type="EMBL" id="AUV57231.1"/>
    </source>
</evidence>
<proteinExistence type="predicted"/>
<dbReference type="EMBL" id="MG736918">
    <property type="protein sequence ID" value="AUV57231.1"/>
    <property type="molecule type" value="Genomic_DNA"/>
</dbReference>
<organism evidence="2 3">
    <name type="scientific">Erwinia phage vB_EamP-S2</name>
    <dbReference type="NCBI Taxonomy" id="2070198"/>
    <lineage>
        <taxon>Viruses</taxon>
        <taxon>Duplodnaviria</taxon>
        <taxon>Heunggongvirae</taxon>
        <taxon>Uroviricota</taxon>
        <taxon>Caudoviricetes</taxon>
        <taxon>Autographivirales</taxon>
        <taxon>Autosignataviridae</taxon>
        <taxon>Molineuxvirinae</taxon>
        <taxon>Eracentumvirus</taxon>
        <taxon>Eracentumvirus S2</taxon>
    </lineage>
</organism>
<protein>
    <submittedName>
        <fullName evidence="2">Scaffolding protein</fullName>
    </submittedName>
</protein>
<keyword evidence="3" id="KW-1185">Reference proteome</keyword>
<dbReference type="Proteomes" id="UP000241070">
    <property type="component" value="Segment"/>
</dbReference>
<name>A0A2K9V4Y8_9CAUD</name>
<feature type="compositionally biased region" description="Polar residues" evidence="1">
    <location>
        <begin position="52"/>
        <end position="63"/>
    </location>
</feature>
<feature type="region of interest" description="Disordered" evidence="1">
    <location>
        <begin position="17"/>
        <end position="76"/>
    </location>
</feature>